<gene>
    <name evidence="3" type="ORF">ACFOGP_06680</name>
</gene>
<name>A0ABV7GQ18_9RHOB</name>
<organism evidence="3 4">
    <name type="scientific">Psychromarinibacter halotolerans</name>
    <dbReference type="NCBI Taxonomy" id="1775175"/>
    <lineage>
        <taxon>Bacteria</taxon>
        <taxon>Pseudomonadati</taxon>
        <taxon>Pseudomonadota</taxon>
        <taxon>Alphaproteobacteria</taxon>
        <taxon>Rhodobacterales</taxon>
        <taxon>Paracoccaceae</taxon>
        <taxon>Psychromarinibacter</taxon>
    </lineage>
</organism>
<evidence type="ECO:0000256" key="1">
    <source>
        <dbReference type="SAM" id="Coils"/>
    </source>
</evidence>
<comment type="caution">
    <text evidence="3">The sequence shown here is derived from an EMBL/GenBank/DDBJ whole genome shotgun (WGS) entry which is preliminary data.</text>
</comment>
<dbReference type="RefSeq" id="WP_275633961.1">
    <property type="nucleotide sequence ID" value="NZ_JARGYD010000007.1"/>
</dbReference>
<keyword evidence="4" id="KW-1185">Reference proteome</keyword>
<dbReference type="Pfam" id="PF03428">
    <property type="entry name" value="RP-C"/>
    <property type="match status" value="1"/>
</dbReference>
<feature type="coiled-coil region" evidence="1">
    <location>
        <begin position="126"/>
        <end position="160"/>
    </location>
</feature>
<dbReference type="Proteomes" id="UP001595632">
    <property type="component" value="Unassembled WGS sequence"/>
</dbReference>
<reference evidence="4" key="1">
    <citation type="journal article" date="2019" name="Int. J. Syst. Evol. Microbiol.">
        <title>The Global Catalogue of Microorganisms (GCM) 10K type strain sequencing project: providing services to taxonomists for standard genome sequencing and annotation.</title>
        <authorList>
            <consortium name="The Broad Institute Genomics Platform"/>
            <consortium name="The Broad Institute Genome Sequencing Center for Infectious Disease"/>
            <person name="Wu L."/>
            <person name="Ma J."/>
        </authorList>
    </citation>
    <scope>NUCLEOTIDE SEQUENCE [LARGE SCALE GENOMIC DNA]</scope>
    <source>
        <strain evidence="4">KCTC 52366</strain>
    </source>
</reference>
<evidence type="ECO:0000259" key="2">
    <source>
        <dbReference type="Pfam" id="PF03428"/>
    </source>
</evidence>
<keyword evidence="1" id="KW-0175">Coiled coil</keyword>
<protein>
    <submittedName>
        <fullName evidence="3">Helix-turn-helix domain-containing protein</fullName>
    </submittedName>
</protein>
<dbReference type="InterPro" id="IPR005090">
    <property type="entry name" value="RepC_N"/>
</dbReference>
<proteinExistence type="predicted"/>
<sequence length="363" mass="40305">MSTTLTHSGLPAGLKPFELLDILAKLRTDLGLRDEDLTYLRSLFRLSRAEDFLPGRICAVWERVAGLADRMNFHIRRVTRIETRLEQRGLILRTSAANGRRFGRRSDDGRIVSAGGVNLAPLINRAAELLARIRQTSVAAQRLKEDRNQLNDLIRQIRGLDIPEALSAAREAFPRLRPSEVRDAGRMNALIDALESILTEFSRVPGQTVEAASPDSSVRPNTDQKEKIETCRRQASVRITPAQVLTLANEDLREIISIYAEAAGETYLPSLPTISLAARERAQMLGISCMEWDVARDQLGELRTVLCLLIADRNSVRMGRFAVRNPAAAFIGLARKTTRGDAVIAALIAELRNFTVGVPSHDR</sequence>
<accession>A0ABV7GQ18</accession>
<evidence type="ECO:0000313" key="4">
    <source>
        <dbReference type="Proteomes" id="UP001595632"/>
    </source>
</evidence>
<dbReference type="EMBL" id="JBHRTB010000010">
    <property type="protein sequence ID" value="MFC3142386.1"/>
    <property type="molecule type" value="Genomic_DNA"/>
</dbReference>
<feature type="domain" description="Plasmid replication protein C N-terminal" evidence="2">
    <location>
        <begin position="9"/>
        <end position="158"/>
    </location>
</feature>
<evidence type="ECO:0000313" key="3">
    <source>
        <dbReference type="EMBL" id="MFC3142386.1"/>
    </source>
</evidence>